<proteinExistence type="predicted"/>
<evidence type="ECO:0008006" key="3">
    <source>
        <dbReference type="Google" id="ProtNLM"/>
    </source>
</evidence>
<keyword evidence="2" id="KW-1185">Reference proteome</keyword>
<reference evidence="1 2" key="1">
    <citation type="journal article" date="2019" name="Nat. Ecol. Evol.">
        <title>Megaphylogeny resolves global patterns of mushroom evolution.</title>
        <authorList>
            <person name="Varga T."/>
            <person name="Krizsan K."/>
            <person name="Foldi C."/>
            <person name="Dima B."/>
            <person name="Sanchez-Garcia M."/>
            <person name="Sanchez-Ramirez S."/>
            <person name="Szollosi G.J."/>
            <person name="Szarkandi J.G."/>
            <person name="Papp V."/>
            <person name="Albert L."/>
            <person name="Andreopoulos W."/>
            <person name="Angelini C."/>
            <person name="Antonin V."/>
            <person name="Barry K.W."/>
            <person name="Bougher N.L."/>
            <person name="Buchanan P."/>
            <person name="Buyck B."/>
            <person name="Bense V."/>
            <person name="Catcheside P."/>
            <person name="Chovatia M."/>
            <person name="Cooper J."/>
            <person name="Damon W."/>
            <person name="Desjardin D."/>
            <person name="Finy P."/>
            <person name="Geml J."/>
            <person name="Haridas S."/>
            <person name="Hughes K."/>
            <person name="Justo A."/>
            <person name="Karasinski D."/>
            <person name="Kautmanova I."/>
            <person name="Kiss B."/>
            <person name="Kocsube S."/>
            <person name="Kotiranta H."/>
            <person name="LaButti K.M."/>
            <person name="Lechner B.E."/>
            <person name="Liimatainen K."/>
            <person name="Lipzen A."/>
            <person name="Lukacs Z."/>
            <person name="Mihaltcheva S."/>
            <person name="Morgado L.N."/>
            <person name="Niskanen T."/>
            <person name="Noordeloos M.E."/>
            <person name="Ohm R.A."/>
            <person name="Ortiz-Santana B."/>
            <person name="Ovrebo C."/>
            <person name="Racz N."/>
            <person name="Riley R."/>
            <person name="Savchenko A."/>
            <person name="Shiryaev A."/>
            <person name="Soop K."/>
            <person name="Spirin V."/>
            <person name="Szebenyi C."/>
            <person name="Tomsovsky M."/>
            <person name="Tulloss R.E."/>
            <person name="Uehling J."/>
            <person name="Grigoriev I.V."/>
            <person name="Vagvolgyi C."/>
            <person name="Papp T."/>
            <person name="Martin F.M."/>
            <person name="Miettinen O."/>
            <person name="Hibbett D.S."/>
            <person name="Nagy L.G."/>
        </authorList>
    </citation>
    <scope>NUCLEOTIDE SEQUENCE [LARGE SCALE GENOMIC DNA]</scope>
    <source>
        <strain evidence="1 2">CBS 166.37</strain>
    </source>
</reference>
<name>A0A5C3LRU4_9AGAR</name>
<dbReference type="AlphaFoldDB" id="A0A5C3LRU4"/>
<dbReference type="Proteomes" id="UP000308652">
    <property type="component" value="Unassembled WGS sequence"/>
</dbReference>
<organism evidence="1 2">
    <name type="scientific">Crucibulum laeve</name>
    <dbReference type="NCBI Taxonomy" id="68775"/>
    <lineage>
        <taxon>Eukaryota</taxon>
        <taxon>Fungi</taxon>
        <taxon>Dikarya</taxon>
        <taxon>Basidiomycota</taxon>
        <taxon>Agaricomycotina</taxon>
        <taxon>Agaricomycetes</taxon>
        <taxon>Agaricomycetidae</taxon>
        <taxon>Agaricales</taxon>
        <taxon>Agaricineae</taxon>
        <taxon>Nidulariaceae</taxon>
        <taxon>Crucibulum</taxon>
    </lineage>
</organism>
<protein>
    <recommendedName>
        <fullName evidence="3">F-box domain-containing protein</fullName>
    </recommendedName>
</protein>
<gene>
    <name evidence="1" type="ORF">BDQ12DRAFT_726012</name>
</gene>
<evidence type="ECO:0000313" key="2">
    <source>
        <dbReference type="Proteomes" id="UP000308652"/>
    </source>
</evidence>
<dbReference type="EMBL" id="ML213621">
    <property type="protein sequence ID" value="TFK35492.1"/>
    <property type="molecule type" value="Genomic_DNA"/>
</dbReference>
<accession>A0A5C3LRU4</accession>
<evidence type="ECO:0000313" key="1">
    <source>
        <dbReference type="EMBL" id="TFK35492.1"/>
    </source>
</evidence>
<sequence>MTRHLSLILSIAIPQDIVVIIVLDNLDLHTRIACYQVSKEWASLLRGRIFGPHLRVTVNQFSKLLAAISGSPSLFDDMLQYTKCLTVVGNHKASITDDMIFLCTPRVIKAFAKIHALELEGPVNFASFTSFTKFVHFFPALDMLAVSSIKWKENSSGMYSTISIPHCHKNLRLCMDLSSTQINTVLLWLSANSTTADVRALNMDLTFGIRGTPLLYHRAY</sequence>